<reference evidence="1" key="1">
    <citation type="journal article" date="2020" name="Stud. Mycol.">
        <title>101 Dothideomycetes genomes: a test case for predicting lifestyles and emergence of pathogens.</title>
        <authorList>
            <person name="Haridas S."/>
            <person name="Albert R."/>
            <person name="Binder M."/>
            <person name="Bloem J."/>
            <person name="Labutti K."/>
            <person name="Salamov A."/>
            <person name="Andreopoulos B."/>
            <person name="Baker S."/>
            <person name="Barry K."/>
            <person name="Bills G."/>
            <person name="Bluhm B."/>
            <person name="Cannon C."/>
            <person name="Castanera R."/>
            <person name="Culley D."/>
            <person name="Daum C."/>
            <person name="Ezra D."/>
            <person name="Gonzalez J."/>
            <person name="Henrissat B."/>
            <person name="Kuo A."/>
            <person name="Liang C."/>
            <person name="Lipzen A."/>
            <person name="Lutzoni F."/>
            <person name="Magnuson J."/>
            <person name="Mondo S."/>
            <person name="Nolan M."/>
            <person name="Ohm R."/>
            <person name="Pangilinan J."/>
            <person name="Park H.-J."/>
            <person name="Ramirez L."/>
            <person name="Alfaro M."/>
            <person name="Sun H."/>
            <person name="Tritt A."/>
            <person name="Yoshinaga Y."/>
            <person name="Zwiers L.-H."/>
            <person name="Turgeon B."/>
            <person name="Goodwin S."/>
            <person name="Spatafora J."/>
            <person name="Crous P."/>
            <person name="Grigoriev I."/>
        </authorList>
    </citation>
    <scope>NUCLEOTIDE SEQUENCE</scope>
    <source>
        <strain evidence="1">CBS 262.69</strain>
    </source>
</reference>
<evidence type="ECO:0000313" key="1">
    <source>
        <dbReference type="EMBL" id="KAF2404440.1"/>
    </source>
</evidence>
<dbReference type="AlphaFoldDB" id="A0A6G1I822"/>
<gene>
    <name evidence="1" type="ORF">EJ06DRAFT_204784</name>
</gene>
<accession>A0A6G1I822</accession>
<sequence>MRLAHVQRASASRYISSISCACLQHCSALRTAPSAAFLPACIRAVHGCAAGVRGRMRPWVREVTSDQQPWEPDEDGWVKGRTELCYHANYSGEMMADGRR</sequence>
<evidence type="ECO:0000313" key="2">
    <source>
        <dbReference type="Proteomes" id="UP000799640"/>
    </source>
</evidence>
<dbReference type="Proteomes" id="UP000799640">
    <property type="component" value="Unassembled WGS sequence"/>
</dbReference>
<dbReference type="EMBL" id="ML996688">
    <property type="protein sequence ID" value="KAF2404440.1"/>
    <property type="molecule type" value="Genomic_DNA"/>
</dbReference>
<proteinExistence type="predicted"/>
<organism evidence="1 2">
    <name type="scientific">Trichodelitschia bisporula</name>
    <dbReference type="NCBI Taxonomy" id="703511"/>
    <lineage>
        <taxon>Eukaryota</taxon>
        <taxon>Fungi</taxon>
        <taxon>Dikarya</taxon>
        <taxon>Ascomycota</taxon>
        <taxon>Pezizomycotina</taxon>
        <taxon>Dothideomycetes</taxon>
        <taxon>Dothideomycetes incertae sedis</taxon>
        <taxon>Phaeotrichales</taxon>
        <taxon>Phaeotrichaceae</taxon>
        <taxon>Trichodelitschia</taxon>
    </lineage>
</organism>
<protein>
    <submittedName>
        <fullName evidence="1">Uncharacterized protein</fullName>
    </submittedName>
</protein>
<name>A0A6G1I822_9PEZI</name>
<keyword evidence="2" id="KW-1185">Reference proteome</keyword>